<evidence type="ECO:0000313" key="6">
    <source>
        <dbReference type="Proteomes" id="UP000663067"/>
    </source>
</evidence>
<dbReference type="InterPro" id="IPR006179">
    <property type="entry name" value="5_nucleotidase/apyrase"/>
</dbReference>
<gene>
    <name evidence="4" type="ORF">BLI708_07320</name>
    <name evidence="3" type="ORF">Tam1G_0314</name>
</gene>
<dbReference type="InterPro" id="IPR008334">
    <property type="entry name" value="5'-Nucleotdase_C"/>
</dbReference>
<dbReference type="GO" id="GO:0009166">
    <property type="term" value="P:nucleotide catabolic process"/>
    <property type="evidence" value="ECO:0007669"/>
    <property type="project" value="InterPro"/>
</dbReference>
<dbReference type="AlphaFoldDB" id="A0A2N5IU51"/>
<dbReference type="GO" id="GO:0008253">
    <property type="term" value="F:5'-nucleotidase activity"/>
    <property type="evidence" value="ECO:0007669"/>
    <property type="project" value="TreeGrafter"/>
</dbReference>
<dbReference type="InterPro" id="IPR036907">
    <property type="entry name" value="5'-Nucleotdase_C_sf"/>
</dbReference>
<evidence type="ECO:0000313" key="4">
    <source>
        <dbReference type="EMBL" id="QSY57068.1"/>
    </source>
</evidence>
<sequence length="595" mass="63006">MNRRQWAGRRPKVAVAVIIATVLTILFVPNAVAGAAGTVPFSGNDAATGTRTVTIADITDFHGHIERGADNAAAFTLADSHNPGNMVPVSSGDLVGGSPYESAVAKDQPTLDMAKSWGLTISAVGNHEFDRSVADFNNRIASPANGIDWLCANVSARNKAPGGKLSRVKDYTIREVNGKRIGFVGALTDALGSVATPQITKDADLDERAVDAVNRVAHELKQSGKVDAVVALIHADASAAQGLGKDVDVVYTGHTHAVKYARTDGGAPIYEAGSFGRAMAVQDLVITGYGRRSRVAVQNVDLGNGTEQASSTVPGVIRVEGLDAHTTQSAWMSAGSTGEGMVDHAQHVYAVAQAHAAQVGGTIVGTLAAGTNFDKRIENGQEDSVGRLVADANRAMIQRTLYAGERLPVVGFSNDGSLRTAKLDMDGNGKVSVREVDSLMALQFKAAHETLTGKDLKNVLAEQFRFKDGQLKRRWIGISSNVSYRFVEYQSTEAGEETQDKAGSHPANTSFDGDDNHRAVDITDLFIDGKPIADDDLVIAASNSYLLQGGDDYHAFRAGTNYGELNMPYSEPLKQYLAAHPALAPVKLPQTGMRA</sequence>
<organism evidence="3 5">
    <name type="scientific">Bifidobacterium imperatoris</name>
    <dbReference type="NCBI Taxonomy" id="2020965"/>
    <lineage>
        <taxon>Bacteria</taxon>
        <taxon>Bacillati</taxon>
        <taxon>Actinomycetota</taxon>
        <taxon>Actinomycetes</taxon>
        <taxon>Bifidobacteriales</taxon>
        <taxon>Bifidobacteriaceae</taxon>
        <taxon>Bifidobacterium</taxon>
    </lineage>
</organism>
<feature type="domain" description="5'-Nucleotidase C-terminal" evidence="2">
    <location>
        <begin position="364"/>
        <end position="556"/>
    </location>
</feature>
<evidence type="ECO:0000313" key="5">
    <source>
        <dbReference type="Proteomes" id="UP000234855"/>
    </source>
</evidence>
<proteinExistence type="predicted"/>
<evidence type="ECO:0000313" key="3">
    <source>
        <dbReference type="EMBL" id="PLS25490.1"/>
    </source>
</evidence>
<dbReference type="Proteomes" id="UP000663067">
    <property type="component" value="Chromosome"/>
</dbReference>
<protein>
    <submittedName>
        <fullName evidence="3 4">5'-nucleotidase</fullName>
    </submittedName>
</protein>
<name>A0A2N5IU51_9BIFI</name>
<accession>A0A2N5IU51</accession>
<dbReference type="GO" id="GO:0030288">
    <property type="term" value="C:outer membrane-bounded periplasmic space"/>
    <property type="evidence" value="ECO:0007669"/>
    <property type="project" value="TreeGrafter"/>
</dbReference>
<dbReference type="EMBL" id="CP071591">
    <property type="protein sequence ID" value="QSY57068.1"/>
    <property type="molecule type" value="Genomic_DNA"/>
</dbReference>
<dbReference type="PROSITE" id="PS00018">
    <property type="entry name" value="EF_HAND_1"/>
    <property type="match status" value="1"/>
</dbReference>
<dbReference type="PANTHER" id="PTHR11575">
    <property type="entry name" value="5'-NUCLEOTIDASE-RELATED"/>
    <property type="match status" value="1"/>
</dbReference>
<dbReference type="SUPFAM" id="SSF55816">
    <property type="entry name" value="5'-nucleotidase (syn. UDP-sugar hydrolase), C-terminal domain"/>
    <property type="match status" value="1"/>
</dbReference>
<dbReference type="Pfam" id="PF02872">
    <property type="entry name" value="5_nucleotid_C"/>
    <property type="match status" value="1"/>
</dbReference>
<dbReference type="Gene3D" id="3.90.780.10">
    <property type="entry name" value="5'-Nucleotidase, C-terminal domain"/>
    <property type="match status" value="1"/>
</dbReference>
<dbReference type="Gene3D" id="3.60.21.10">
    <property type="match status" value="1"/>
</dbReference>
<reference evidence="3 5" key="1">
    <citation type="submission" date="2017-07" db="EMBL/GenBank/DDBJ databases">
        <title>Bifidobacterium novel species.</title>
        <authorList>
            <person name="Lugli G.A."/>
            <person name="Milani C."/>
            <person name="Duranti S."/>
            <person name="Mangifesta M."/>
        </authorList>
    </citation>
    <scope>NUCLEOTIDE SEQUENCE [LARGE SCALE GENOMIC DNA]</scope>
    <source>
        <strain evidence="3 5">45</strain>
    </source>
</reference>
<dbReference type="PANTHER" id="PTHR11575:SF24">
    <property type="entry name" value="5'-NUCLEOTIDASE"/>
    <property type="match status" value="1"/>
</dbReference>
<feature type="region of interest" description="Disordered" evidence="1">
    <location>
        <begin position="495"/>
        <end position="515"/>
    </location>
</feature>
<dbReference type="InterPro" id="IPR029052">
    <property type="entry name" value="Metallo-depent_PP-like"/>
</dbReference>
<evidence type="ECO:0000256" key="1">
    <source>
        <dbReference type="SAM" id="MobiDB-lite"/>
    </source>
</evidence>
<evidence type="ECO:0000259" key="2">
    <source>
        <dbReference type="Pfam" id="PF02872"/>
    </source>
</evidence>
<dbReference type="InterPro" id="IPR018247">
    <property type="entry name" value="EF_Hand_1_Ca_BS"/>
</dbReference>
<dbReference type="SUPFAM" id="SSF56300">
    <property type="entry name" value="Metallo-dependent phosphatases"/>
    <property type="match status" value="1"/>
</dbReference>
<dbReference type="Proteomes" id="UP000234855">
    <property type="component" value="Unassembled WGS sequence"/>
</dbReference>
<keyword evidence="6" id="KW-1185">Reference proteome</keyword>
<dbReference type="EMBL" id="NMWV01000005">
    <property type="protein sequence ID" value="PLS25490.1"/>
    <property type="molecule type" value="Genomic_DNA"/>
</dbReference>
<dbReference type="RefSeq" id="WP_101625363.1">
    <property type="nucleotide sequence ID" value="NZ_CP071591.1"/>
</dbReference>
<dbReference type="GO" id="GO:0008768">
    <property type="term" value="F:UDP-sugar diphosphatase activity"/>
    <property type="evidence" value="ECO:0007669"/>
    <property type="project" value="TreeGrafter"/>
</dbReference>
<reference evidence="4 6" key="2">
    <citation type="submission" date="2021-03" db="EMBL/GenBank/DDBJ databases">
        <title>Genome sequencing of Bifidobacterium imperatoris JCM 32708.</title>
        <authorList>
            <person name="Kim J."/>
        </authorList>
    </citation>
    <scope>NUCLEOTIDE SEQUENCE [LARGE SCALE GENOMIC DNA]</scope>
    <source>
        <strain evidence="4 6">JCM 32708</strain>
    </source>
</reference>